<dbReference type="NCBIfam" id="TIGR01726">
    <property type="entry name" value="HEQRo_perm_3TM"/>
    <property type="match status" value="1"/>
</dbReference>
<evidence type="ECO:0000256" key="6">
    <source>
        <dbReference type="ARBA" id="ARBA00022692"/>
    </source>
</evidence>
<dbReference type="InterPro" id="IPR035906">
    <property type="entry name" value="MetI-like_sf"/>
</dbReference>
<evidence type="ECO:0000256" key="3">
    <source>
        <dbReference type="ARBA" id="ARBA00022448"/>
    </source>
</evidence>
<evidence type="ECO:0000256" key="7">
    <source>
        <dbReference type="ARBA" id="ARBA00022970"/>
    </source>
</evidence>
<dbReference type="InterPro" id="IPR000515">
    <property type="entry name" value="MetI-like"/>
</dbReference>
<dbReference type="Gene3D" id="1.10.3720.10">
    <property type="entry name" value="MetI-like"/>
    <property type="match status" value="1"/>
</dbReference>
<dbReference type="PROSITE" id="PS50928">
    <property type="entry name" value="ABC_TM1"/>
    <property type="match status" value="1"/>
</dbReference>
<feature type="transmembrane region" description="Helical" evidence="10">
    <location>
        <begin position="64"/>
        <end position="87"/>
    </location>
</feature>
<comment type="caution">
    <text evidence="12">The sequence shown here is derived from an EMBL/GenBank/DDBJ whole genome shotgun (WGS) entry which is preliminary data.</text>
</comment>
<evidence type="ECO:0000259" key="11">
    <source>
        <dbReference type="PROSITE" id="PS50928"/>
    </source>
</evidence>
<evidence type="ECO:0000256" key="8">
    <source>
        <dbReference type="ARBA" id="ARBA00022989"/>
    </source>
</evidence>
<dbReference type="SUPFAM" id="SSF161098">
    <property type="entry name" value="MetI-like"/>
    <property type="match status" value="1"/>
</dbReference>
<evidence type="ECO:0000256" key="4">
    <source>
        <dbReference type="ARBA" id="ARBA00022475"/>
    </source>
</evidence>
<comment type="similarity">
    <text evidence="2">Belongs to the binding-protein-dependent transport system permease family. HisMQ subfamily.</text>
</comment>
<evidence type="ECO:0000313" key="12">
    <source>
        <dbReference type="EMBL" id="GAA4495635.1"/>
    </source>
</evidence>
<feature type="transmembrane region" description="Helical" evidence="10">
    <location>
        <begin position="31"/>
        <end position="52"/>
    </location>
</feature>
<gene>
    <name evidence="12" type="ORF">GCM10023095_09250</name>
</gene>
<keyword evidence="4" id="KW-1003">Cell membrane</keyword>
<feature type="transmembrane region" description="Helical" evidence="10">
    <location>
        <begin position="206"/>
        <end position="227"/>
    </location>
</feature>
<dbReference type="InterPro" id="IPR051613">
    <property type="entry name" value="ABC_transp_permease_HisMQ"/>
</dbReference>
<evidence type="ECO:0000256" key="2">
    <source>
        <dbReference type="ARBA" id="ARBA00010072"/>
    </source>
</evidence>
<dbReference type="RefSeq" id="WP_345010548.1">
    <property type="nucleotide sequence ID" value="NZ_BAABFC010000006.1"/>
</dbReference>
<dbReference type="CDD" id="cd06261">
    <property type="entry name" value="TM_PBP2"/>
    <property type="match status" value="1"/>
</dbReference>
<keyword evidence="6 10" id="KW-0812">Transmembrane</keyword>
<dbReference type="PANTHER" id="PTHR30133">
    <property type="entry name" value="CATIONIC AMINO ACID TRANSPORTER, MEMBRANE COMPONENT"/>
    <property type="match status" value="1"/>
</dbReference>
<keyword evidence="8 10" id="KW-1133">Transmembrane helix</keyword>
<proteinExistence type="inferred from homology"/>
<feature type="domain" description="ABC transmembrane type-1" evidence="11">
    <location>
        <begin position="28"/>
        <end position="227"/>
    </location>
</feature>
<dbReference type="Pfam" id="PF00528">
    <property type="entry name" value="BPD_transp_1"/>
    <property type="match status" value="1"/>
</dbReference>
<accession>A0ABP8Q0B2</accession>
<sequence>MTNYQTMSLGQLLALAPPGWGGTLLSGLGVSLLVAGLGYLLGLLIGLGGAQLRRSRSLLGQDLVTLYTTLVRAVPELVLILLVYFALPQALNSLLGWLGLGKLAINGLVAGVLVIAFVQGAYATEVIRGAMNAVPLGQLEAAHSFGMRPWQVFRRILLPAMLPGALPGLSNLWLIATKDTALLAVVGFAELTLAARQAAGATKHYFLFLMAAGVLYLLVSLLSNWLFKWLEQRLLPGRAHA</sequence>
<evidence type="ECO:0000313" key="13">
    <source>
        <dbReference type="Proteomes" id="UP001501321"/>
    </source>
</evidence>
<evidence type="ECO:0000256" key="1">
    <source>
        <dbReference type="ARBA" id="ARBA00004429"/>
    </source>
</evidence>
<evidence type="ECO:0000256" key="10">
    <source>
        <dbReference type="RuleBase" id="RU363032"/>
    </source>
</evidence>
<evidence type="ECO:0000256" key="5">
    <source>
        <dbReference type="ARBA" id="ARBA00022519"/>
    </source>
</evidence>
<keyword evidence="9 10" id="KW-0472">Membrane</keyword>
<name>A0ABP8Q0B2_9GAMM</name>
<organism evidence="12 13">
    <name type="scientific">Pseudaeromonas paramecii</name>
    <dbReference type="NCBI Taxonomy" id="2138166"/>
    <lineage>
        <taxon>Bacteria</taxon>
        <taxon>Pseudomonadati</taxon>
        <taxon>Pseudomonadota</taxon>
        <taxon>Gammaproteobacteria</taxon>
        <taxon>Aeromonadales</taxon>
        <taxon>Aeromonadaceae</taxon>
        <taxon>Pseudaeromonas</taxon>
    </lineage>
</organism>
<dbReference type="EMBL" id="BAABFC010000006">
    <property type="protein sequence ID" value="GAA4495635.1"/>
    <property type="molecule type" value="Genomic_DNA"/>
</dbReference>
<keyword evidence="3 10" id="KW-0813">Transport</keyword>
<feature type="transmembrane region" description="Helical" evidence="10">
    <location>
        <begin position="99"/>
        <end position="118"/>
    </location>
</feature>
<evidence type="ECO:0000256" key="9">
    <source>
        <dbReference type="ARBA" id="ARBA00023136"/>
    </source>
</evidence>
<keyword evidence="7" id="KW-0029">Amino-acid transport</keyword>
<protein>
    <submittedName>
        <fullName evidence="12">ABC transporter permease</fullName>
    </submittedName>
</protein>
<keyword evidence="13" id="KW-1185">Reference proteome</keyword>
<dbReference type="InterPro" id="IPR010065">
    <property type="entry name" value="AA_ABC_transptr_permease_3TM"/>
</dbReference>
<reference evidence="13" key="1">
    <citation type="journal article" date="2019" name="Int. J. Syst. Evol. Microbiol.">
        <title>The Global Catalogue of Microorganisms (GCM) 10K type strain sequencing project: providing services to taxonomists for standard genome sequencing and annotation.</title>
        <authorList>
            <consortium name="The Broad Institute Genomics Platform"/>
            <consortium name="The Broad Institute Genome Sequencing Center for Infectious Disease"/>
            <person name="Wu L."/>
            <person name="Ma J."/>
        </authorList>
    </citation>
    <scope>NUCLEOTIDE SEQUENCE [LARGE SCALE GENOMIC DNA]</scope>
    <source>
        <strain evidence="13">JCM 32226</strain>
    </source>
</reference>
<keyword evidence="5" id="KW-0997">Cell inner membrane</keyword>
<dbReference type="Proteomes" id="UP001501321">
    <property type="component" value="Unassembled WGS sequence"/>
</dbReference>
<comment type="subcellular location">
    <subcellularLocation>
        <location evidence="1">Cell inner membrane</location>
        <topology evidence="1">Multi-pass membrane protein</topology>
    </subcellularLocation>
    <subcellularLocation>
        <location evidence="10">Cell membrane</location>
        <topology evidence="10">Multi-pass membrane protein</topology>
    </subcellularLocation>
</comment>